<dbReference type="OrthoDB" id="8451554at2"/>
<feature type="region of interest" description="Disordered" evidence="1">
    <location>
        <begin position="82"/>
        <end position="105"/>
    </location>
</feature>
<proteinExistence type="predicted"/>
<accession>A0A366F719</accession>
<dbReference type="Pfam" id="PF07813">
    <property type="entry name" value="LTXXQ"/>
    <property type="match status" value="1"/>
</dbReference>
<sequence>MRKLLLASATIAGLAASTFAGASFAVSAPNAGLPSAAEIQRIQERQSVLLDAHLAGMKAGLKLNDEQAKTWPAFESAIRDAAKSRSDRWTQARERMAQPGERPSPIERMTIMADHIEKSASELRKVIDASKPLYASLDDAQKRDFGPLMREFKPTHRR</sequence>
<dbReference type="AlphaFoldDB" id="A0A366F719"/>
<evidence type="ECO:0000256" key="1">
    <source>
        <dbReference type="SAM" id="MobiDB-lite"/>
    </source>
</evidence>
<gene>
    <name evidence="3" type="ORF">DFR50_119104</name>
</gene>
<feature type="chain" id="PRO_5017000329" evidence="2">
    <location>
        <begin position="23"/>
        <end position="158"/>
    </location>
</feature>
<name>A0A366F719_9HYPH</name>
<dbReference type="EMBL" id="QNRK01000019">
    <property type="protein sequence ID" value="RBP10433.1"/>
    <property type="molecule type" value="Genomic_DNA"/>
</dbReference>
<organism evidence="3 4">
    <name type="scientific">Roseiarcus fermentans</name>
    <dbReference type="NCBI Taxonomy" id="1473586"/>
    <lineage>
        <taxon>Bacteria</taxon>
        <taxon>Pseudomonadati</taxon>
        <taxon>Pseudomonadota</taxon>
        <taxon>Alphaproteobacteria</taxon>
        <taxon>Hyphomicrobiales</taxon>
        <taxon>Roseiarcaceae</taxon>
        <taxon>Roseiarcus</taxon>
    </lineage>
</organism>
<dbReference type="RefSeq" id="WP_113890552.1">
    <property type="nucleotide sequence ID" value="NZ_QNRK01000019.1"/>
</dbReference>
<evidence type="ECO:0000313" key="3">
    <source>
        <dbReference type="EMBL" id="RBP10433.1"/>
    </source>
</evidence>
<keyword evidence="2" id="KW-0732">Signal</keyword>
<feature type="signal peptide" evidence="2">
    <location>
        <begin position="1"/>
        <end position="22"/>
    </location>
</feature>
<dbReference type="Proteomes" id="UP000253529">
    <property type="component" value="Unassembled WGS sequence"/>
</dbReference>
<evidence type="ECO:0000313" key="4">
    <source>
        <dbReference type="Proteomes" id="UP000253529"/>
    </source>
</evidence>
<evidence type="ECO:0000256" key="2">
    <source>
        <dbReference type="SAM" id="SignalP"/>
    </source>
</evidence>
<reference evidence="3 4" key="1">
    <citation type="submission" date="2018-06" db="EMBL/GenBank/DDBJ databases">
        <title>Genomic Encyclopedia of Type Strains, Phase IV (KMG-IV): sequencing the most valuable type-strain genomes for metagenomic binning, comparative biology and taxonomic classification.</title>
        <authorList>
            <person name="Goeker M."/>
        </authorList>
    </citation>
    <scope>NUCLEOTIDE SEQUENCE [LARGE SCALE GENOMIC DNA]</scope>
    <source>
        <strain evidence="3 4">DSM 24875</strain>
    </source>
</reference>
<feature type="compositionally biased region" description="Basic and acidic residues" evidence="1">
    <location>
        <begin position="82"/>
        <end position="96"/>
    </location>
</feature>
<keyword evidence="4" id="KW-1185">Reference proteome</keyword>
<dbReference type="InterPro" id="IPR012899">
    <property type="entry name" value="LTXXQ"/>
</dbReference>
<dbReference type="GO" id="GO:0042597">
    <property type="term" value="C:periplasmic space"/>
    <property type="evidence" value="ECO:0007669"/>
    <property type="project" value="InterPro"/>
</dbReference>
<protein>
    <submittedName>
        <fullName evidence="3">Zinc resistance-associated protein</fullName>
    </submittedName>
</protein>
<comment type="caution">
    <text evidence="3">The sequence shown here is derived from an EMBL/GenBank/DDBJ whole genome shotgun (WGS) entry which is preliminary data.</text>
</comment>